<evidence type="ECO:0000313" key="1">
    <source>
        <dbReference type="EMBL" id="EZP78178.1"/>
    </source>
</evidence>
<dbReference type="AlphaFoldDB" id="A0ABC9VHQ5"/>
<name>A0ABC9VHQ5_9BACL</name>
<accession>A0ABC9VHQ5</accession>
<proteinExistence type="predicted"/>
<protein>
    <submittedName>
        <fullName evidence="1">Uncharacterized protein</fullName>
    </submittedName>
</protein>
<dbReference type="Proteomes" id="UP000023566">
    <property type="component" value="Chromosome"/>
</dbReference>
<gene>
    <name evidence="1" type="ORF">H839_05549</name>
</gene>
<reference evidence="1 2" key="1">
    <citation type="journal article" date="2014" name="Appl. Microbiol. Biotechnol.">
        <title>Transformable facultative thermophile Geobacillus stearothermophilus NUB3621 as a host strain for metabolic engineering.</title>
        <authorList>
            <person name="Blanchard K."/>
            <person name="Robic S."/>
            <person name="Matsumura I."/>
        </authorList>
    </citation>
    <scope>NUCLEOTIDE SEQUENCE [LARGE SCALE GENOMIC DNA]</scope>
    <source>
        <strain evidence="1 2">NUB3621</strain>
    </source>
</reference>
<comment type="caution">
    <text evidence="1">The sequence shown here is derived from an EMBL/GenBank/DDBJ whole genome shotgun (WGS) entry which is preliminary data.</text>
</comment>
<organism evidence="1 2">
    <name type="scientific">Parageobacillus genomosp. 1</name>
    <dbReference type="NCBI Taxonomy" id="1295642"/>
    <lineage>
        <taxon>Bacteria</taxon>
        <taxon>Bacillati</taxon>
        <taxon>Bacillota</taxon>
        <taxon>Bacilli</taxon>
        <taxon>Bacillales</taxon>
        <taxon>Anoxybacillaceae</taxon>
        <taxon>Parageobacillus</taxon>
    </lineage>
</organism>
<evidence type="ECO:0000313" key="2">
    <source>
        <dbReference type="Proteomes" id="UP000023566"/>
    </source>
</evidence>
<keyword evidence="2" id="KW-1185">Reference proteome</keyword>
<sequence length="78" mass="9075">MLLPFDVCIGIFLEALDQWSGPALLLLFAYTVGRRFVFVIHLPPSLRFEERDFSGKMLNRLLQGFFLSEKKIFLFAAY</sequence>
<dbReference type="EMBL" id="AOTZ01000003">
    <property type="protein sequence ID" value="EZP78178.1"/>
    <property type="molecule type" value="Genomic_DNA"/>
</dbReference>